<evidence type="ECO:0000313" key="1">
    <source>
        <dbReference type="EMBL" id="TMW14067.1"/>
    </source>
</evidence>
<reference evidence="1 2" key="1">
    <citation type="submission" date="2019-05" db="EMBL/GenBank/DDBJ databases">
        <title>Genome of Alcanivorax gelatiniphagus, an oil degrading marine bacteria.</title>
        <authorList>
            <person name="Kwon K.K."/>
        </authorList>
    </citation>
    <scope>NUCLEOTIDE SEQUENCE [LARGE SCALE GENOMIC DNA]</scope>
    <source>
        <strain evidence="1 2">MEBiC 08158</strain>
    </source>
</reference>
<keyword evidence="2" id="KW-1185">Reference proteome</keyword>
<dbReference type="EMBL" id="VCQT01000019">
    <property type="protein sequence ID" value="TMW14067.1"/>
    <property type="molecule type" value="Genomic_DNA"/>
</dbReference>
<dbReference type="RefSeq" id="WP_138771307.1">
    <property type="nucleotide sequence ID" value="NZ_VCQT01000019.1"/>
</dbReference>
<accession>A0ABY2XNL6</accession>
<sequence>MSPEQRRRRALATGLAPYLDAAALVEAVALWQRDYADRPRFSLQGYVSELCRLFDLGEQRHQLHLSLVRAQSLPDARLAADPLADDRAAGAGDRHPPTRAFQGLMRALWASLGEARAGQLRLDQLTDLRQADLPADTRAALEYWLNHPRSELAALDQGSLRTLLNRGYVLLCERFGPVSADRLLKDAGDRLRRDQPELGQALNELL</sequence>
<dbReference type="Proteomes" id="UP000739180">
    <property type="component" value="Unassembled WGS sequence"/>
</dbReference>
<comment type="caution">
    <text evidence="1">The sequence shown here is derived from an EMBL/GenBank/DDBJ whole genome shotgun (WGS) entry which is preliminary data.</text>
</comment>
<protein>
    <submittedName>
        <fullName evidence="1">Uncharacterized protein</fullName>
    </submittedName>
</protein>
<gene>
    <name evidence="1" type="ORF">FGS76_03820</name>
</gene>
<evidence type="ECO:0000313" key="2">
    <source>
        <dbReference type="Proteomes" id="UP000739180"/>
    </source>
</evidence>
<organism evidence="1 2">
    <name type="scientific">Alloalcanivorax gelatiniphagus</name>
    <dbReference type="NCBI Taxonomy" id="1194167"/>
    <lineage>
        <taxon>Bacteria</taxon>
        <taxon>Pseudomonadati</taxon>
        <taxon>Pseudomonadota</taxon>
        <taxon>Gammaproteobacteria</taxon>
        <taxon>Oceanospirillales</taxon>
        <taxon>Alcanivoracaceae</taxon>
        <taxon>Alloalcanivorax</taxon>
    </lineage>
</organism>
<proteinExistence type="predicted"/>
<name>A0ABY2XNL6_9GAMM</name>